<name>A0A1A7QUE4_9FLAO</name>
<dbReference type="InterPro" id="IPR000182">
    <property type="entry name" value="GNAT_dom"/>
</dbReference>
<dbReference type="PROSITE" id="PS51186">
    <property type="entry name" value="GNAT"/>
    <property type="match status" value="1"/>
</dbReference>
<gene>
    <name evidence="2" type="ORF">LX77_03196</name>
</gene>
<evidence type="ECO:0000259" key="1">
    <source>
        <dbReference type="PROSITE" id="PS51186"/>
    </source>
</evidence>
<dbReference type="RefSeq" id="WP_066438099.1">
    <property type="nucleotide sequence ID" value="NZ_LZRN01000054.1"/>
</dbReference>
<dbReference type="Pfam" id="PF00583">
    <property type="entry name" value="Acetyltransf_1"/>
    <property type="match status" value="1"/>
</dbReference>
<dbReference type="InterPro" id="IPR016181">
    <property type="entry name" value="Acyl_CoA_acyltransferase"/>
</dbReference>
<reference evidence="2 3" key="1">
    <citation type="submission" date="2018-06" db="EMBL/GenBank/DDBJ databases">
        <title>Genomic Encyclopedia of Archaeal and Bacterial Type Strains, Phase II (KMG-II): from individual species to whole genera.</title>
        <authorList>
            <person name="Goeker M."/>
        </authorList>
    </citation>
    <scope>NUCLEOTIDE SEQUENCE [LARGE SCALE GENOMIC DNA]</scope>
    <source>
        <strain evidence="2 3">DSM 12408</strain>
    </source>
</reference>
<dbReference type="Gene3D" id="3.40.630.30">
    <property type="match status" value="1"/>
</dbReference>
<comment type="caution">
    <text evidence="2">The sequence shown here is derived from an EMBL/GenBank/DDBJ whole genome shotgun (WGS) entry which is preliminary data.</text>
</comment>
<evidence type="ECO:0000313" key="3">
    <source>
        <dbReference type="Proteomes" id="UP000248987"/>
    </source>
</evidence>
<evidence type="ECO:0000313" key="2">
    <source>
        <dbReference type="EMBL" id="RAJ19983.1"/>
    </source>
</evidence>
<dbReference type="SUPFAM" id="SSF55729">
    <property type="entry name" value="Acyl-CoA N-acyltransferases (Nat)"/>
    <property type="match status" value="1"/>
</dbReference>
<dbReference type="Proteomes" id="UP000248987">
    <property type="component" value="Unassembled WGS sequence"/>
</dbReference>
<proteinExistence type="predicted"/>
<feature type="domain" description="N-acetyltransferase" evidence="1">
    <location>
        <begin position="1"/>
        <end position="101"/>
    </location>
</feature>
<dbReference type="CDD" id="cd04301">
    <property type="entry name" value="NAT_SF"/>
    <property type="match status" value="1"/>
</dbReference>
<dbReference type="AlphaFoldDB" id="A0A1A7QUE4"/>
<organism evidence="2 3">
    <name type="scientific">Gelidibacter algens</name>
    <dbReference type="NCBI Taxonomy" id="49280"/>
    <lineage>
        <taxon>Bacteria</taxon>
        <taxon>Pseudomonadati</taxon>
        <taxon>Bacteroidota</taxon>
        <taxon>Flavobacteriia</taxon>
        <taxon>Flavobacteriales</taxon>
        <taxon>Flavobacteriaceae</taxon>
        <taxon>Gelidibacter</taxon>
    </lineage>
</organism>
<protein>
    <submittedName>
        <fullName evidence="2">Acetyltransferase (GNAT) family protein</fullName>
    </submittedName>
</protein>
<dbReference type="GO" id="GO:0016747">
    <property type="term" value="F:acyltransferase activity, transferring groups other than amino-acyl groups"/>
    <property type="evidence" value="ECO:0007669"/>
    <property type="project" value="InterPro"/>
</dbReference>
<keyword evidence="2" id="KW-0808">Transferase</keyword>
<sequence length="101" mass="12113">MKIREAKEDDIKQMQIIINSGVGNKLSNSEYLRSYDHEELIFRKAKGWVCEIENQIVGFSILDIRGNRIWELFIRPEFEEKGIDRKLNDIMLDWYFSQLED</sequence>
<keyword evidence="3" id="KW-1185">Reference proteome</keyword>
<accession>A0A1A7QUE4</accession>
<dbReference type="OrthoDB" id="7356080at2"/>
<dbReference type="EMBL" id="QLLQ01000016">
    <property type="protein sequence ID" value="RAJ19983.1"/>
    <property type="molecule type" value="Genomic_DNA"/>
</dbReference>